<evidence type="ECO:0000259" key="2">
    <source>
        <dbReference type="Pfam" id="PF00061"/>
    </source>
</evidence>
<evidence type="ECO:0000256" key="1">
    <source>
        <dbReference type="ARBA" id="ARBA00008390"/>
    </source>
</evidence>
<gene>
    <name evidence="3" type="primary">RBP7</name>
</gene>
<dbReference type="Gene3D" id="2.40.128.20">
    <property type="match status" value="1"/>
</dbReference>
<evidence type="ECO:0000313" key="3">
    <source>
        <dbReference type="Ensembl" id="ENSCPRP00005004320.1"/>
    </source>
</evidence>
<dbReference type="InterPro" id="IPR000463">
    <property type="entry name" value="Fatty_acid-bd"/>
</dbReference>
<dbReference type="PRINTS" id="PR00178">
    <property type="entry name" value="FATTYACIDBP"/>
</dbReference>
<keyword evidence="4" id="KW-1185">Reference proteome</keyword>
<reference evidence="3" key="1">
    <citation type="submission" date="2025-08" db="UniProtKB">
        <authorList>
            <consortium name="Ensembl"/>
        </authorList>
    </citation>
    <scope>IDENTIFICATION</scope>
</reference>
<dbReference type="GO" id="GO:0005501">
    <property type="term" value="F:retinoid binding"/>
    <property type="evidence" value="ECO:0007669"/>
    <property type="project" value="Ensembl"/>
</dbReference>
<dbReference type="GeneTree" id="ENSGT00940000162218"/>
<dbReference type="Pfam" id="PF00061">
    <property type="entry name" value="Lipocalin"/>
    <property type="match status" value="1"/>
</dbReference>
<name>A0A7M4E4D6_CROPO</name>
<dbReference type="OMA" id="YFVQFKI"/>
<dbReference type="Ensembl" id="ENSCPRT00005005083.1">
    <property type="protein sequence ID" value="ENSCPRP00005004320.1"/>
    <property type="gene ID" value="ENSCPRG00005003177.1"/>
</dbReference>
<sequence length="132" mass="15521">MSFNFKGTWKHISNCNFDNYMKALVIDFATRNIANHAKPLKIITQNNDSFTIHTTNALQEDCVQFRIGEWFQEDNKSLDNRKCRSLVTWNNNKLVRTQTGEKSNRGWTHWIEGDNLYVELHCEGQHTCIQRS</sequence>
<feature type="domain" description="Lipocalin/cytosolic fatty-acid binding" evidence="2">
    <location>
        <begin position="7"/>
        <end position="120"/>
    </location>
</feature>
<organism evidence="3 4">
    <name type="scientific">Crocodylus porosus</name>
    <name type="common">Saltwater crocodile</name>
    <name type="synonym">Estuarine crocodile</name>
    <dbReference type="NCBI Taxonomy" id="8502"/>
    <lineage>
        <taxon>Eukaryota</taxon>
        <taxon>Metazoa</taxon>
        <taxon>Chordata</taxon>
        <taxon>Craniata</taxon>
        <taxon>Vertebrata</taxon>
        <taxon>Euteleostomi</taxon>
        <taxon>Archelosauria</taxon>
        <taxon>Archosauria</taxon>
        <taxon>Crocodylia</taxon>
        <taxon>Longirostres</taxon>
        <taxon>Crocodylidae</taxon>
        <taxon>Crocodylus</taxon>
    </lineage>
</organism>
<comment type="similarity">
    <text evidence="1">Belongs to the calycin superfamily. Fatty-acid binding protein (FABP) family.</text>
</comment>
<dbReference type="Proteomes" id="UP000594220">
    <property type="component" value="Unplaced"/>
</dbReference>
<evidence type="ECO:0000313" key="4">
    <source>
        <dbReference type="Proteomes" id="UP000594220"/>
    </source>
</evidence>
<protein>
    <submittedName>
        <fullName evidence="3">Retinol binding protein 7</fullName>
    </submittedName>
</protein>
<accession>A0A7M4E4D6</accession>
<dbReference type="InterPro" id="IPR012674">
    <property type="entry name" value="Calycin"/>
</dbReference>
<dbReference type="PANTHER" id="PTHR11955">
    <property type="entry name" value="FATTY ACID BINDING PROTEIN"/>
    <property type="match status" value="1"/>
</dbReference>
<dbReference type="AlphaFoldDB" id="A0A7M4E4D6"/>
<dbReference type="InterPro" id="IPR031259">
    <property type="entry name" value="ILBP"/>
</dbReference>
<dbReference type="FunFam" id="2.40.128.20:FF:000001">
    <property type="entry name" value="Fatty acid-binding protein, adipocyte"/>
    <property type="match status" value="1"/>
</dbReference>
<dbReference type="InterPro" id="IPR000566">
    <property type="entry name" value="Lipocln_cytosolic_FA-bd_dom"/>
</dbReference>
<dbReference type="SUPFAM" id="SSF50814">
    <property type="entry name" value="Lipocalins"/>
    <property type="match status" value="1"/>
</dbReference>
<reference evidence="3" key="2">
    <citation type="submission" date="2025-09" db="UniProtKB">
        <authorList>
            <consortium name="Ensembl"/>
        </authorList>
    </citation>
    <scope>IDENTIFICATION</scope>
</reference>
<proteinExistence type="inferred from homology"/>